<reference evidence="6 7" key="1">
    <citation type="journal article" date="2017" name="Plant Biotechnol. J.">
        <title>A comprehensive draft genome sequence for lupin (Lupinus angustifolius), an emerging health food: insights into plant-microbe interactions and legume evolution.</title>
        <authorList>
            <person name="Hane J.K."/>
            <person name="Ming Y."/>
            <person name="Kamphuis L.G."/>
            <person name="Nelson M.N."/>
            <person name="Garg G."/>
            <person name="Atkins C.A."/>
            <person name="Bayer P.E."/>
            <person name="Bravo A."/>
            <person name="Bringans S."/>
            <person name="Cannon S."/>
            <person name="Edwards D."/>
            <person name="Foley R."/>
            <person name="Gao L.L."/>
            <person name="Harrison M.J."/>
            <person name="Huang W."/>
            <person name="Hurgobin B."/>
            <person name="Li S."/>
            <person name="Liu C.W."/>
            <person name="McGrath A."/>
            <person name="Morahan G."/>
            <person name="Murray J."/>
            <person name="Weller J."/>
            <person name="Jian J."/>
            <person name="Singh K.B."/>
        </authorList>
    </citation>
    <scope>NUCLEOTIDE SEQUENCE [LARGE SCALE GENOMIC DNA]</scope>
    <source>
        <strain evidence="7">cv. Tanjil</strain>
        <tissue evidence="6">Whole plant</tissue>
    </source>
</reference>
<dbReference type="PANTHER" id="PTHR12919:SF33">
    <property type="entry name" value="30S RIBOSOMAL S16-LIKE PROTEIN"/>
    <property type="match status" value="1"/>
</dbReference>
<dbReference type="SUPFAM" id="SSF54565">
    <property type="entry name" value="Ribosomal protein S16"/>
    <property type="match status" value="1"/>
</dbReference>
<dbReference type="InterPro" id="IPR020592">
    <property type="entry name" value="Ribosomal_bS16_CS"/>
</dbReference>
<dbReference type="GO" id="GO:0005739">
    <property type="term" value="C:mitochondrion"/>
    <property type="evidence" value="ECO:0007669"/>
    <property type="project" value="GOC"/>
</dbReference>
<accession>A0A4P1R205</accession>
<comment type="subcellular location">
    <subcellularLocation>
        <location evidence="1">Plastid</location>
        <location evidence="1">Chloroplast</location>
    </subcellularLocation>
</comment>
<protein>
    <recommendedName>
        <fullName evidence="5">30S ribosomal protein S16, chloroplastic</fullName>
    </recommendedName>
</protein>
<dbReference type="AlphaFoldDB" id="A0A4P1R205"/>
<dbReference type="InterPro" id="IPR000307">
    <property type="entry name" value="Ribosomal_bS16"/>
</dbReference>
<keyword evidence="3" id="KW-0689">Ribosomal protein</keyword>
<dbReference type="GO" id="GO:0009507">
    <property type="term" value="C:chloroplast"/>
    <property type="evidence" value="ECO:0007669"/>
    <property type="project" value="UniProtKB-SubCell"/>
</dbReference>
<dbReference type="GO" id="GO:0003735">
    <property type="term" value="F:structural constituent of ribosome"/>
    <property type="evidence" value="ECO:0007669"/>
    <property type="project" value="InterPro"/>
</dbReference>
<dbReference type="PANTHER" id="PTHR12919">
    <property type="entry name" value="30S RIBOSOMAL PROTEIN S16"/>
    <property type="match status" value="1"/>
</dbReference>
<dbReference type="Proteomes" id="UP000188354">
    <property type="component" value="Chromosome LG12"/>
</dbReference>
<dbReference type="Pfam" id="PF00886">
    <property type="entry name" value="Ribosomal_S16"/>
    <property type="match status" value="1"/>
</dbReference>
<gene>
    <name evidence="6" type="ORF">TanjilG_26090</name>
</gene>
<keyword evidence="4" id="KW-0687">Ribonucleoprotein</keyword>
<dbReference type="InterPro" id="IPR023803">
    <property type="entry name" value="Ribosomal_bS16_dom_sf"/>
</dbReference>
<comment type="similarity">
    <text evidence="2">Belongs to the bacterial ribosomal protein bS16 family.</text>
</comment>
<evidence type="ECO:0000313" key="6">
    <source>
        <dbReference type="EMBL" id="OIV99752.1"/>
    </source>
</evidence>
<proteinExistence type="inferred from homology"/>
<dbReference type="EMBL" id="CM007372">
    <property type="protein sequence ID" value="OIV99752.1"/>
    <property type="molecule type" value="Genomic_DNA"/>
</dbReference>
<sequence length="127" mass="14512">MTVRIRLARFGRTHRPFYRVVVTDSRTTRDGKNLEILGFYNPLAGRDDEKGMALKLERVKYWLSVGAQPSETVESLLARAGLVPDDATLDQEQPANASQNDDNGELRTPYPCYIFNAVFKMPFFLFH</sequence>
<dbReference type="Gene3D" id="3.30.1320.10">
    <property type="match status" value="1"/>
</dbReference>
<dbReference type="GO" id="GO:0015935">
    <property type="term" value="C:small ribosomal subunit"/>
    <property type="evidence" value="ECO:0007669"/>
    <property type="project" value="TreeGrafter"/>
</dbReference>
<evidence type="ECO:0000313" key="7">
    <source>
        <dbReference type="Proteomes" id="UP000188354"/>
    </source>
</evidence>
<dbReference type="GO" id="GO:0032543">
    <property type="term" value="P:mitochondrial translation"/>
    <property type="evidence" value="ECO:0007669"/>
    <property type="project" value="TreeGrafter"/>
</dbReference>
<dbReference type="Gramene" id="OIV99752">
    <property type="protein sequence ID" value="OIV99752"/>
    <property type="gene ID" value="TanjilG_26090"/>
</dbReference>
<keyword evidence="7" id="KW-1185">Reference proteome</keyword>
<dbReference type="PROSITE" id="PS00732">
    <property type="entry name" value="RIBOSOMAL_S16"/>
    <property type="match status" value="1"/>
</dbReference>
<evidence type="ECO:0000256" key="1">
    <source>
        <dbReference type="ARBA" id="ARBA00004229"/>
    </source>
</evidence>
<evidence type="ECO:0000256" key="2">
    <source>
        <dbReference type="ARBA" id="ARBA00006668"/>
    </source>
</evidence>
<dbReference type="STRING" id="3871.A0A4P1R205"/>
<organism evidence="6 7">
    <name type="scientific">Lupinus angustifolius</name>
    <name type="common">Narrow-leaved blue lupine</name>
    <dbReference type="NCBI Taxonomy" id="3871"/>
    <lineage>
        <taxon>Eukaryota</taxon>
        <taxon>Viridiplantae</taxon>
        <taxon>Streptophyta</taxon>
        <taxon>Embryophyta</taxon>
        <taxon>Tracheophyta</taxon>
        <taxon>Spermatophyta</taxon>
        <taxon>Magnoliopsida</taxon>
        <taxon>eudicotyledons</taxon>
        <taxon>Gunneridae</taxon>
        <taxon>Pentapetalae</taxon>
        <taxon>rosids</taxon>
        <taxon>fabids</taxon>
        <taxon>Fabales</taxon>
        <taxon>Fabaceae</taxon>
        <taxon>Papilionoideae</taxon>
        <taxon>50 kb inversion clade</taxon>
        <taxon>genistoids sensu lato</taxon>
        <taxon>core genistoids</taxon>
        <taxon>Genisteae</taxon>
        <taxon>Lupinus</taxon>
    </lineage>
</organism>
<evidence type="ECO:0000256" key="3">
    <source>
        <dbReference type="ARBA" id="ARBA00022980"/>
    </source>
</evidence>
<dbReference type="HAMAP" id="MF_00385">
    <property type="entry name" value="Ribosomal_bS16"/>
    <property type="match status" value="1"/>
</dbReference>
<dbReference type="NCBIfam" id="TIGR00002">
    <property type="entry name" value="S16"/>
    <property type="match status" value="1"/>
</dbReference>
<evidence type="ECO:0000256" key="5">
    <source>
        <dbReference type="ARBA" id="ARBA00035371"/>
    </source>
</evidence>
<name>A0A4P1R205_LUPAN</name>
<evidence type="ECO:0000256" key="4">
    <source>
        <dbReference type="ARBA" id="ARBA00023274"/>
    </source>
</evidence>